<evidence type="ECO:0000259" key="2">
    <source>
        <dbReference type="PROSITE" id="PS50853"/>
    </source>
</evidence>
<evidence type="ECO:0000313" key="3">
    <source>
        <dbReference type="EMBL" id="WBO86438.1"/>
    </source>
</evidence>
<sequence length="327" mass="33747">MKILLLPALVISALSSAHAQPGHAPAASSLSTIQAARLAGPGATVTVRGIVSNGSELGQLRFVQDKHAGLAAFSLNNPNFSALQPGDSVLLTGTLKNYSGLLEMDPVTSVQKLAGGRRIPMLETTAAAATTLFTETNEGRLIRIKGLSSLTAPDGTPAEALKGNTNYLLDGQKATPIRVNIASTGETGLVGKTIPAGSYDLLGVLSQFTNTGTGGYQLLPRLSTDFVVGGGLPMIVAEPIPTAISRSGFTVQFATRNPATATVEYGKTSELGQKVQLNTPGLSHAITLTDLEPGTVYYVRVSATNAVGTSAAPAVPMITDTKKRAIR</sequence>
<dbReference type="CDD" id="cd00063">
    <property type="entry name" value="FN3"/>
    <property type="match status" value="1"/>
</dbReference>
<dbReference type="SMART" id="SM00060">
    <property type="entry name" value="FN3"/>
    <property type="match status" value="1"/>
</dbReference>
<proteinExistence type="predicted"/>
<dbReference type="RefSeq" id="WP_270129035.1">
    <property type="nucleotide sequence ID" value="NZ_CP115396.1"/>
</dbReference>
<feature type="chain" id="PRO_5047351888" evidence="1">
    <location>
        <begin position="20"/>
        <end position="327"/>
    </location>
</feature>
<evidence type="ECO:0000313" key="4">
    <source>
        <dbReference type="Proteomes" id="UP001211872"/>
    </source>
</evidence>
<dbReference type="InterPro" id="IPR013783">
    <property type="entry name" value="Ig-like_fold"/>
</dbReference>
<keyword evidence="4" id="KW-1185">Reference proteome</keyword>
<feature type="signal peptide" evidence="1">
    <location>
        <begin position="1"/>
        <end position="19"/>
    </location>
</feature>
<dbReference type="InterPro" id="IPR015914">
    <property type="entry name" value="PAPs_N"/>
</dbReference>
<gene>
    <name evidence="3" type="ORF">O9Z63_09275</name>
</gene>
<accession>A0ABY7PU27</accession>
<dbReference type="Pfam" id="PF16656">
    <property type="entry name" value="Pur_ac_phosph_N"/>
    <property type="match status" value="1"/>
</dbReference>
<dbReference type="Proteomes" id="UP001211872">
    <property type="component" value="Chromosome"/>
</dbReference>
<keyword evidence="1" id="KW-0732">Signal</keyword>
<name>A0ABY7PU27_9BACT</name>
<reference evidence="3 4" key="1">
    <citation type="journal article" date="2011" name="Int. J. Syst. Evol. Microbiol.">
        <title>Hymenobacter yonginensis sp. nov., isolated from a mesotrophic artificial lake.</title>
        <authorList>
            <person name="Joung Y."/>
            <person name="Cho S.H."/>
            <person name="Kim H."/>
            <person name="Kim S.B."/>
            <person name="Joh K."/>
        </authorList>
    </citation>
    <scope>NUCLEOTIDE SEQUENCE [LARGE SCALE GENOMIC DNA]</scope>
    <source>
        <strain evidence="3 4">KCTC 22745</strain>
    </source>
</reference>
<dbReference type="InterPro" id="IPR003961">
    <property type="entry name" value="FN3_dom"/>
</dbReference>
<dbReference type="EMBL" id="CP115396">
    <property type="protein sequence ID" value="WBO86438.1"/>
    <property type="molecule type" value="Genomic_DNA"/>
</dbReference>
<feature type="domain" description="Fibronectin type-III" evidence="2">
    <location>
        <begin position="235"/>
        <end position="324"/>
    </location>
</feature>
<dbReference type="SUPFAM" id="SSF49265">
    <property type="entry name" value="Fibronectin type III"/>
    <property type="match status" value="1"/>
</dbReference>
<organism evidence="3 4">
    <name type="scientific">Hymenobacter yonginensis</name>
    <dbReference type="NCBI Taxonomy" id="748197"/>
    <lineage>
        <taxon>Bacteria</taxon>
        <taxon>Pseudomonadati</taxon>
        <taxon>Bacteroidota</taxon>
        <taxon>Cytophagia</taxon>
        <taxon>Cytophagales</taxon>
        <taxon>Hymenobacteraceae</taxon>
        <taxon>Hymenobacter</taxon>
    </lineage>
</organism>
<evidence type="ECO:0000256" key="1">
    <source>
        <dbReference type="SAM" id="SignalP"/>
    </source>
</evidence>
<dbReference type="PROSITE" id="PS50853">
    <property type="entry name" value="FN3"/>
    <property type="match status" value="1"/>
</dbReference>
<dbReference type="Gene3D" id="2.60.40.10">
    <property type="entry name" value="Immunoglobulins"/>
    <property type="match status" value="1"/>
</dbReference>
<protein>
    <submittedName>
        <fullName evidence="3">Fibronectin type III domain-containing protein</fullName>
    </submittedName>
</protein>
<dbReference type="InterPro" id="IPR036116">
    <property type="entry name" value="FN3_sf"/>
</dbReference>